<dbReference type="EMBL" id="CP001472">
    <property type="protein sequence ID" value="ACO31829.1"/>
    <property type="molecule type" value="Genomic_DNA"/>
</dbReference>
<evidence type="ECO:0000313" key="4">
    <source>
        <dbReference type="Proteomes" id="UP000002207"/>
    </source>
</evidence>
<dbReference type="RefSeq" id="WP_012680790.1">
    <property type="nucleotide sequence ID" value="NC_012483.1"/>
</dbReference>
<reference evidence="3 4" key="1">
    <citation type="journal article" date="2009" name="Appl. Environ. Microbiol.">
        <title>Three genomes from the phylum Acidobacteria provide insight into the lifestyles of these microorganisms in soils.</title>
        <authorList>
            <person name="Ward N.L."/>
            <person name="Challacombe J.F."/>
            <person name="Janssen P.H."/>
            <person name="Henrissat B."/>
            <person name="Coutinho P.M."/>
            <person name="Wu M."/>
            <person name="Xie G."/>
            <person name="Haft D.H."/>
            <person name="Sait M."/>
            <person name="Badger J."/>
            <person name="Barabote R.D."/>
            <person name="Bradley B."/>
            <person name="Brettin T.S."/>
            <person name="Brinkac L.M."/>
            <person name="Bruce D."/>
            <person name="Creasy T."/>
            <person name="Daugherty S.C."/>
            <person name="Davidsen T.M."/>
            <person name="DeBoy R.T."/>
            <person name="Detter J.C."/>
            <person name="Dodson R.J."/>
            <person name="Durkin A.S."/>
            <person name="Ganapathy A."/>
            <person name="Gwinn-Giglio M."/>
            <person name="Han C.S."/>
            <person name="Khouri H."/>
            <person name="Kiss H."/>
            <person name="Kothari S.P."/>
            <person name="Madupu R."/>
            <person name="Nelson K.E."/>
            <person name="Nelson W.C."/>
            <person name="Paulsen I."/>
            <person name="Penn K."/>
            <person name="Ren Q."/>
            <person name="Rosovitz M.J."/>
            <person name="Selengut J.D."/>
            <person name="Shrivastava S."/>
            <person name="Sullivan S.A."/>
            <person name="Tapia R."/>
            <person name="Thompson L.S."/>
            <person name="Watkins K.L."/>
            <person name="Yang Q."/>
            <person name="Yu C."/>
            <person name="Zafar N."/>
            <person name="Zhou L."/>
            <person name="Kuske C.R."/>
        </authorList>
    </citation>
    <scope>NUCLEOTIDE SEQUENCE [LARGE SCALE GENOMIC DNA]</scope>
    <source>
        <strain evidence="4">ATCC 51196 / DSM 11244 / BCRC 80197 / JCM 7670 / NBRC 15755 / NCIMB 13165 / 161</strain>
    </source>
</reference>
<evidence type="ECO:0000313" key="3">
    <source>
        <dbReference type="EMBL" id="ACO31829.1"/>
    </source>
</evidence>
<evidence type="ECO:0000256" key="1">
    <source>
        <dbReference type="SAM" id="Coils"/>
    </source>
</evidence>
<protein>
    <submittedName>
        <fullName evidence="3">Uncharacterized protein</fullName>
    </submittedName>
</protein>
<dbReference type="STRING" id="240015.ACP_0394"/>
<keyword evidence="4" id="KW-1185">Reference proteome</keyword>
<keyword evidence="2" id="KW-0812">Transmembrane</keyword>
<keyword evidence="2" id="KW-1133">Transmembrane helix</keyword>
<name>C1FA14_ACIC5</name>
<keyword evidence="2" id="KW-0472">Membrane</keyword>
<evidence type="ECO:0000256" key="2">
    <source>
        <dbReference type="SAM" id="Phobius"/>
    </source>
</evidence>
<keyword evidence="1" id="KW-0175">Coiled coil</keyword>
<feature type="transmembrane region" description="Helical" evidence="2">
    <location>
        <begin position="6"/>
        <end position="27"/>
    </location>
</feature>
<dbReference type="AlphaFoldDB" id="C1FA14"/>
<organism evidence="3 4">
    <name type="scientific">Acidobacterium capsulatum (strain ATCC 51196 / DSM 11244 / BCRC 80197 / JCM 7670 / NBRC 15755 / NCIMB 13165 / 161)</name>
    <dbReference type="NCBI Taxonomy" id="240015"/>
    <lineage>
        <taxon>Bacteria</taxon>
        <taxon>Pseudomonadati</taxon>
        <taxon>Acidobacteriota</taxon>
        <taxon>Terriglobia</taxon>
        <taxon>Terriglobales</taxon>
        <taxon>Acidobacteriaceae</taxon>
        <taxon>Acidobacterium</taxon>
    </lineage>
</organism>
<gene>
    <name evidence="3" type="ordered locus">ACP_0394</name>
</gene>
<dbReference type="Proteomes" id="UP000002207">
    <property type="component" value="Chromosome"/>
</dbReference>
<sequence>MTRKEILELAGSIVTVVLVALFAVIWLRQHDAQLKAQATAQAQRQVIQAQQQQIDAAKADIASTAATLKQQLATIAVERAQAASITPQQFIQAVPKVIQIPVPLTLTQPAPQTETVNGKAVSIPAAPEVQIPAADLPAFETYKLDCDAANAKLSACSKTSADQAAQVTALQAQLAAEKKTADGYRNAARGGSVLQRIARGAKCLAIQGAAAYGGASIDKRQPGVGAAIGTVAGGLGCQIF</sequence>
<dbReference type="InParanoid" id="C1FA14"/>
<feature type="coiled-coil region" evidence="1">
    <location>
        <begin position="40"/>
        <end position="67"/>
    </location>
</feature>
<dbReference type="HOGENOM" id="CLU_1154426_0_0_0"/>
<proteinExistence type="predicted"/>
<dbReference type="KEGG" id="aca:ACP_0394"/>
<accession>C1FA14</accession>